<keyword evidence="5 8" id="KW-0460">Magnesium</keyword>
<evidence type="ECO:0000256" key="2">
    <source>
        <dbReference type="ARBA" id="ARBA00022679"/>
    </source>
</evidence>
<feature type="binding site" evidence="8">
    <location>
        <position position="8"/>
    </location>
    <ligand>
        <name>Mg(2+)</name>
        <dbReference type="ChEBI" id="CHEBI:18420"/>
    </ligand>
</feature>
<sequence>MELFVGTDIIEIDRIKMAIEKSEKKHFVEKIFTANEIKYCEEKNAAKFESYAARFAGKEAVSKAFGTGIGAKAAFNEIEILNDNIGRPYVILHGSAKEYYEKIGASGISISLSHCKSYAIAYVTIYVNKKGSFT</sequence>
<evidence type="ECO:0000256" key="5">
    <source>
        <dbReference type="ARBA" id="ARBA00022842"/>
    </source>
</evidence>
<keyword evidence="11" id="KW-1185">Reference proteome</keyword>
<keyword evidence="3 8" id="KW-0479">Metal-binding</keyword>
<dbReference type="NCBIfam" id="TIGR00556">
    <property type="entry name" value="pantethn_trn"/>
    <property type="match status" value="1"/>
</dbReference>
<comment type="similarity">
    <text evidence="8">Belongs to the P-Pant transferase superfamily. AcpS family.</text>
</comment>
<dbReference type="KEGG" id="rher:EHE19_000155"/>
<dbReference type="AlphaFoldDB" id="A0A4U7JGB3"/>
<evidence type="ECO:0000256" key="6">
    <source>
        <dbReference type="ARBA" id="ARBA00023098"/>
    </source>
</evidence>
<dbReference type="EMBL" id="CP061336">
    <property type="protein sequence ID" value="QNU67010.1"/>
    <property type="molecule type" value="Genomic_DNA"/>
</dbReference>
<reference evidence="10 11" key="1">
    <citation type="submission" date="2020-09" db="EMBL/GenBank/DDBJ databases">
        <title>Characterization and genome sequencing of Ruminiclostridium sp. nov. MA18.</title>
        <authorList>
            <person name="Rettenmaier R."/>
            <person name="Kowollik M.-L."/>
            <person name="Liebl W."/>
            <person name="Zverlov V."/>
        </authorList>
    </citation>
    <scope>NUCLEOTIDE SEQUENCE [LARGE SCALE GENOMIC DNA]</scope>
    <source>
        <strain evidence="10 11">MA18</strain>
    </source>
</reference>
<dbReference type="InterPro" id="IPR004568">
    <property type="entry name" value="Ppantetheine-prot_Trfase_dom"/>
</dbReference>
<keyword evidence="2 8" id="KW-0808">Transferase</keyword>
<dbReference type="OrthoDB" id="517356at2"/>
<dbReference type="GO" id="GO:0006633">
    <property type="term" value="P:fatty acid biosynthetic process"/>
    <property type="evidence" value="ECO:0007669"/>
    <property type="project" value="UniProtKB-UniRule"/>
</dbReference>
<keyword evidence="7 8" id="KW-0275">Fatty acid biosynthesis</keyword>
<organism evidence="10 11">
    <name type="scientific">Ruminiclostridium herbifermentans</name>
    <dbReference type="NCBI Taxonomy" id="2488810"/>
    <lineage>
        <taxon>Bacteria</taxon>
        <taxon>Bacillati</taxon>
        <taxon>Bacillota</taxon>
        <taxon>Clostridia</taxon>
        <taxon>Eubacteriales</taxon>
        <taxon>Oscillospiraceae</taxon>
        <taxon>Ruminiclostridium</taxon>
    </lineage>
</organism>
<dbReference type="GO" id="GO:0008897">
    <property type="term" value="F:holo-[acyl-carrier-protein] synthase activity"/>
    <property type="evidence" value="ECO:0007669"/>
    <property type="project" value="UniProtKB-UniRule"/>
</dbReference>
<dbReference type="GO" id="GO:0000287">
    <property type="term" value="F:magnesium ion binding"/>
    <property type="evidence" value="ECO:0007669"/>
    <property type="project" value="UniProtKB-UniRule"/>
</dbReference>
<dbReference type="InterPro" id="IPR002582">
    <property type="entry name" value="ACPS"/>
</dbReference>
<comment type="cofactor">
    <cofactor evidence="8">
        <name>Mg(2+)</name>
        <dbReference type="ChEBI" id="CHEBI:18420"/>
    </cofactor>
</comment>
<proteinExistence type="inferred from homology"/>
<evidence type="ECO:0000256" key="4">
    <source>
        <dbReference type="ARBA" id="ARBA00022832"/>
    </source>
</evidence>
<feature type="domain" description="4'-phosphopantetheinyl transferase" evidence="9">
    <location>
        <begin position="5"/>
        <end position="123"/>
    </location>
</feature>
<comment type="subcellular location">
    <subcellularLocation>
        <location evidence="8">Cytoplasm</location>
    </subcellularLocation>
</comment>
<dbReference type="EC" id="2.7.8.7" evidence="8"/>
<protein>
    <recommendedName>
        <fullName evidence="8">Holo-[acyl-carrier-protein] synthase</fullName>
        <shortName evidence="8">Holo-ACP synthase</shortName>
        <ecNumber evidence="8">2.7.8.7</ecNumber>
    </recommendedName>
    <alternativeName>
        <fullName evidence="8">4'-phosphopantetheinyl transferase AcpS</fullName>
    </alternativeName>
</protein>
<evidence type="ECO:0000313" key="10">
    <source>
        <dbReference type="EMBL" id="QNU67010.1"/>
    </source>
</evidence>
<evidence type="ECO:0000259" key="9">
    <source>
        <dbReference type="Pfam" id="PF01648"/>
    </source>
</evidence>
<dbReference type="Gene3D" id="3.90.470.20">
    <property type="entry name" value="4'-phosphopantetheinyl transferase domain"/>
    <property type="match status" value="1"/>
</dbReference>
<keyword evidence="8" id="KW-0963">Cytoplasm</keyword>
<name>A0A4U7JGB3_9FIRM</name>
<dbReference type="Proteomes" id="UP000306409">
    <property type="component" value="Chromosome"/>
</dbReference>
<dbReference type="InterPro" id="IPR008278">
    <property type="entry name" value="4-PPantetheinyl_Trfase_dom"/>
</dbReference>
<gene>
    <name evidence="8 10" type="primary">acpS</name>
    <name evidence="10" type="ORF">EHE19_000155</name>
</gene>
<dbReference type="InterPro" id="IPR037143">
    <property type="entry name" value="4-PPantetheinyl_Trfase_dom_sf"/>
</dbReference>
<comment type="catalytic activity">
    <reaction evidence="8">
        <text>apo-[ACP] + CoA = holo-[ACP] + adenosine 3',5'-bisphosphate + H(+)</text>
        <dbReference type="Rhea" id="RHEA:12068"/>
        <dbReference type="Rhea" id="RHEA-COMP:9685"/>
        <dbReference type="Rhea" id="RHEA-COMP:9690"/>
        <dbReference type="ChEBI" id="CHEBI:15378"/>
        <dbReference type="ChEBI" id="CHEBI:29999"/>
        <dbReference type="ChEBI" id="CHEBI:57287"/>
        <dbReference type="ChEBI" id="CHEBI:58343"/>
        <dbReference type="ChEBI" id="CHEBI:64479"/>
        <dbReference type="EC" id="2.7.8.7"/>
    </reaction>
</comment>
<evidence type="ECO:0000256" key="3">
    <source>
        <dbReference type="ARBA" id="ARBA00022723"/>
    </source>
</evidence>
<dbReference type="NCBIfam" id="TIGR00516">
    <property type="entry name" value="acpS"/>
    <property type="match status" value="1"/>
</dbReference>
<dbReference type="RefSeq" id="WP_137697077.1">
    <property type="nucleotide sequence ID" value="NZ_CP061336.1"/>
</dbReference>
<keyword evidence="4 8" id="KW-0276">Fatty acid metabolism</keyword>
<comment type="function">
    <text evidence="8">Transfers the 4'-phosphopantetheine moiety from coenzyme A to a Ser of acyl-carrier-protein.</text>
</comment>
<feature type="binding site" evidence="8">
    <location>
        <position position="59"/>
    </location>
    <ligand>
        <name>Mg(2+)</name>
        <dbReference type="ChEBI" id="CHEBI:18420"/>
    </ligand>
</feature>
<keyword evidence="6 8" id="KW-0443">Lipid metabolism</keyword>
<dbReference type="SUPFAM" id="SSF56214">
    <property type="entry name" value="4'-phosphopantetheinyl transferase"/>
    <property type="match status" value="1"/>
</dbReference>
<evidence type="ECO:0000256" key="7">
    <source>
        <dbReference type="ARBA" id="ARBA00023160"/>
    </source>
</evidence>
<dbReference type="GO" id="GO:0005737">
    <property type="term" value="C:cytoplasm"/>
    <property type="evidence" value="ECO:0007669"/>
    <property type="project" value="UniProtKB-SubCell"/>
</dbReference>
<evidence type="ECO:0000256" key="1">
    <source>
        <dbReference type="ARBA" id="ARBA00022516"/>
    </source>
</evidence>
<evidence type="ECO:0000256" key="8">
    <source>
        <dbReference type="HAMAP-Rule" id="MF_00101"/>
    </source>
</evidence>
<accession>A0A4U7JGB3</accession>
<dbReference type="Pfam" id="PF01648">
    <property type="entry name" value="ACPS"/>
    <property type="match status" value="1"/>
</dbReference>
<dbReference type="HAMAP" id="MF_00101">
    <property type="entry name" value="AcpS"/>
    <property type="match status" value="1"/>
</dbReference>
<evidence type="ECO:0000313" key="11">
    <source>
        <dbReference type="Proteomes" id="UP000306409"/>
    </source>
</evidence>
<keyword evidence="1 8" id="KW-0444">Lipid biosynthesis</keyword>